<dbReference type="SUPFAM" id="SSF158615">
    <property type="entry name" value="RbcX-like"/>
    <property type="match status" value="1"/>
</dbReference>
<keyword evidence="3" id="KW-1185">Reference proteome</keyword>
<dbReference type="Proteomes" id="UP001489004">
    <property type="component" value="Unassembled WGS sequence"/>
</dbReference>
<evidence type="ECO:0000256" key="1">
    <source>
        <dbReference type="SAM" id="MobiDB-lite"/>
    </source>
</evidence>
<organism evidence="2 3">
    <name type="scientific">[Myrmecia] bisecta</name>
    <dbReference type="NCBI Taxonomy" id="41462"/>
    <lineage>
        <taxon>Eukaryota</taxon>
        <taxon>Viridiplantae</taxon>
        <taxon>Chlorophyta</taxon>
        <taxon>core chlorophytes</taxon>
        <taxon>Trebouxiophyceae</taxon>
        <taxon>Trebouxiales</taxon>
        <taxon>Trebouxiaceae</taxon>
        <taxon>Myrmecia</taxon>
    </lineage>
</organism>
<evidence type="ECO:0000313" key="3">
    <source>
        <dbReference type="Proteomes" id="UP001489004"/>
    </source>
</evidence>
<proteinExistence type="predicted"/>
<feature type="region of interest" description="Disordered" evidence="1">
    <location>
        <begin position="52"/>
        <end position="87"/>
    </location>
</feature>
<evidence type="ECO:0000313" key="2">
    <source>
        <dbReference type="EMBL" id="KAK9816716.1"/>
    </source>
</evidence>
<sequence>MDASALLYSGRCAPQPALGLNCYFGTQQRLLCRQSTRIHGCTNQSGCRRSLQVHAQDNSRSRKGKSYENKKRRRGRPAWQRSPDDTPFRDGNRDRLIGLLTKRATRTLAYYLSETNLNLYHWLVMFMKDNPIPSEGSWDDVSGETFLRTLLGMSIEEACWRSGRPDLYECVVGMHVDPRNIAQRIMEIRSQIAKEMVDDLKNVAEENSLLMRETVMASFSLDNVVDHPLSKKDAGTRP</sequence>
<dbReference type="AlphaFoldDB" id="A0AAW1PSU5"/>
<feature type="compositionally biased region" description="Basic and acidic residues" evidence="1">
    <location>
        <begin position="57"/>
        <end position="69"/>
    </location>
</feature>
<reference evidence="2 3" key="1">
    <citation type="journal article" date="2024" name="Nat. Commun.">
        <title>Phylogenomics reveals the evolutionary origins of lichenization in chlorophyte algae.</title>
        <authorList>
            <person name="Puginier C."/>
            <person name="Libourel C."/>
            <person name="Otte J."/>
            <person name="Skaloud P."/>
            <person name="Haon M."/>
            <person name="Grisel S."/>
            <person name="Petersen M."/>
            <person name="Berrin J.G."/>
            <person name="Delaux P.M."/>
            <person name="Dal Grande F."/>
            <person name="Keller J."/>
        </authorList>
    </citation>
    <scope>NUCLEOTIDE SEQUENCE [LARGE SCALE GENOMIC DNA]</scope>
    <source>
        <strain evidence="2 3">SAG 2043</strain>
    </source>
</reference>
<protein>
    <submittedName>
        <fullName evidence="2">Uncharacterized protein</fullName>
    </submittedName>
</protein>
<dbReference type="InterPro" id="IPR038052">
    <property type="entry name" value="Chaperonin_RbcX_sf"/>
</dbReference>
<gene>
    <name evidence="2" type="ORF">WJX72_004127</name>
</gene>
<accession>A0AAW1PSU5</accession>
<dbReference type="Gene3D" id="1.10.1200.210">
    <property type="entry name" value="Chaperonin-like RbcX"/>
    <property type="match status" value="1"/>
</dbReference>
<dbReference type="EMBL" id="JALJOR010000005">
    <property type="protein sequence ID" value="KAK9816716.1"/>
    <property type="molecule type" value="Genomic_DNA"/>
</dbReference>
<name>A0AAW1PSU5_9CHLO</name>
<comment type="caution">
    <text evidence="2">The sequence shown here is derived from an EMBL/GenBank/DDBJ whole genome shotgun (WGS) entry which is preliminary data.</text>
</comment>